<protein>
    <submittedName>
        <fullName evidence="1">Uncharacterized protein</fullName>
    </submittedName>
</protein>
<organism evidence="1 2">
    <name type="scientific">Shewanella violacea (strain JCM 10179 / CIP 106290 / LMG 19151 / DSS12)</name>
    <dbReference type="NCBI Taxonomy" id="637905"/>
    <lineage>
        <taxon>Bacteria</taxon>
        <taxon>Pseudomonadati</taxon>
        <taxon>Pseudomonadota</taxon>
        <taxon>Gammaproteobacteria</taxon>
        <taxon>Alteromonadales</taxon>
        <taxon>Shewanellaceae</taxon>
        <taxon>Shewanella</taxon>
    </lineage>
</organism>
<dbReference type="AlphaFoldDB" id="D4ZK77"/>
<dbReference type="HOGENOM" id="CLU_2702779_0_0_6"/>
<gene>
    <name evidence="1" type="ordered locus">SVI_2105</name>
</gene>
<dbReference type="EMBL" id="AP011177">
    <property type="protein sequence ID" value="BAJ02076.1"/>
    <property type="molecule type" value="Genomic_DNA"/>
</dbReference>
<dbReference type="KEGG" id="svo:SVI_2105"/>
<evidence type="ECO:0000313" key="2">
    <source>
        <dbReference type="Proteomes" id="UP000002350"/>
    </source>
</evidence>
<dbReference type="Proteomes" id="UP000002350">
    <property type="component" value="Chromosome"/>
</dbReference>
<accession>D4ZK77</accession>
<keyword evidence="2" id="KW-1185">Reference proteome</keyword>
<sequence>MEDALNIFEEYACGGLEYLDEVIDRANCKESIQQQIQDLDGDHLTDDITNLFQQNIRSKTLTEINIISVRLSR</sequence>
<name>D4ZK77_SHEVD</name>
<reference evidence="2" key="1">
    <citation type="journal article" date="2010" name="Mol. Biosyst.">
        <title>Complete genome sequence and comparative analysis of Shewanella violacea, a psychrophilic and piezophilic bacterium from deep sea floor sediments.</title>
        <authorList>
            <person name="Aono E."/>
            <person name="Baba T."/>
            <person name="Ara T."/>
            <person name="Nishi T."/>
            <person name="Nakamichi T."/>
            <person name="Inamoto E."/>
            <person name="Toyonaga H."/>
            <person name="Hasegawa M."/>
            <person name="Takai Y."/>
            <person name="Okumura Y."/>
            <person name="Baba M."/>
            <person name="Tomita M."/>
            <person name="Kato C."/>
            <person name="Oshima T."/>
            <person name="Nakasone K."/>
            <person name="Mori H."/>
        </authorList>
    </citation>
    <scope>NUCLEOTIDE SEQUENCE [LARGE SCALE GENOMIC DNA]</scope>
    <source>
        <strain evidence="2">JCM 10179 / CIP 106290 / LMG 19151 / DSS12</strain>
    </source>
</reference>
<proteinExistence type="predicted"/>
<evidence type="ECO:0000313" key="1">
    <source>
        <dbReference type="EMBL" id="BAJ02076.1"/>
    </source>
</evidence>